<dbReference type="SMART" id="SM00850">
    <property type="entry name" value="LytTR"/>
    <property type="match status" value="1"/>
</dbReference>
<feature type="transmembrane region" description="Helical" evidence="1">
    <location>
        <begin position="132"/>
        <end position="156"/>
    </location>
</feature>
<keyword evidence="1" id="KW-0812">Transmembrane</keyword>
<dbReference type="AlphaFoldDB" id="A0A2H5F2R7"/>
<proteinExistence type="predicted"/>
<accession>A0A2H5F2R7</accession>
<dbReference type="Pfam" id="PF04397">
    <property type="entry name" value="LytTR"/>
    <property type="match status" value="1"/>
</dbReference>
<evidence type="ECO:0000256" key="1">
    <source>
        <dbReference type="SAM" id="Phobius"/>
    </source>
</evidence>
<reference evidence="3 4" key="1">
    <citation type="journal article" date="2013" name="Antonie Van Leeuwenhoek">
        <title>Paracoccus zhejiangensis sp. nov., isolated from activated sludge in wastewater-treatment system.</title>
        <authorList>
            <person name="Wu Z.G."/>
            <person name="Zhang D.F."/>
            <person name="Liu Y.L."/>
            <person name="Wang F."/>
            <person name="Jiang X."/>
            <person name="Li C."/>
            <person name="Li S.P."/>
            <person name="Hong Q."/>
            <person name="Li W.J."/>
        </authorList>
    </citation>
    <scope>NUCLEOTIDE SEQUENCE [LARGE SCALE GENOMIC DNA]</scope>
    <source>
        <strain evidence="3 4">J6</strain>
    </source>
</reference>
<gene>
    <name evidence="3" type="ORF">CX676_17995</name>
</gene>
<dbReference type="GO" id="GO:0003677">
    <property type="term" value="F:DNA binding"/>
    <property type="evidence" value="ECO:0007669"/>
    <property type="project" value="InterPro"/>
</dbReference>
<feature type="domain" description="HTH LytTR-type" evidence="2">
    <location>
        <begin position="202"/>
        <end position="282"/>
    </location>
</feature>
<name>A0A2H5F2R7_9RHOB</name>
<keyword evidence="1" id="KW-0472">Membrane</keyword>
<protein>
    <recommendedName>
        <fullName evidence="2">HTH LytTR-type domain-containing protein</fullName>
    </recommendedName>
</protein>
<evidence type="ECO:0000313" key="4">
    <source>
        <dbReference type="Proteomes" id="UP000234530"/>
    </source>
</evidence>
<dbReference type="Proteomes" id="UP000234530">
    <property type="component" value="Chromosome"/>
</dbReference>
<dbReference type="PROSITE" id="PS50930">
    <property type="entry name" value="HTH_LYTTR"/>
    <property type="match status" value="1"/>
</dbReference>
<sequence length="287" mass="31996">MSQNDSLKLHVVLVNGGIVHFTSRELRKLIYSRRVLILLAGFLLAIGTSDPTLFPSLPEYQSRLFYWTVSVALYLLLLPFWVDALIRFWPKISTGPLPMIGATVPLVIALTAFASAMPVIFGDLVPARGHSINWITIIKNCFIAQVIETIALVWLLPIQRLEAEKSRASDPVDANAAKPAAPAIRYVVLNGRSLPVPLIRSVRSAEHYLVVTTKTGTAEFRARMKDFLEQLEDGDGIQTHRSYWVSRAEAVEMSGSNVKTASGEIIPVSRGKLQDVRDWFRRQGKPH</sequence>
<feature type="transmembrane region" description="Helical" evidence="1">
    <location>
        <begin position="35"/>
        <end position="53"/>
    </location>
</feature>
<feature type="transmembrane region" description="Helical" evidence="1">
    <location>
        <begin position="98"/>
        <end position="120"/>
    </location>
</feature>
<keyword evidence="1" id="KW-1133">Transmembrane helix</keyword>
<dbReference type="EMBL" id="CP025430">
    <property type="protein sequence ID" value="AUH65817.1"/>
    <property type="molecule type" value="Genomic_DNA"/>
</dbReference>
<organism evidence="3 4">
    <name type="scientific">Paracoccus zhejiangensis</name>
    <dbReference type="NCBI Taxonomy" id="1077935"/>
    <lineage>
        <taxon>Bacteria</taxon>
        <taxon>Pseudomonadati</taxon>
        <taxon>Pseudomonadota</taxon>
        <taxon>Alphaproteobacteria</taxon>
        <taxon>Rhodobacterales</taxon>
        <taxon>Paracoccaceae</taxon>
        <taxon>Paracoccus</taxon>
    </lineage>
</organism>
<dbReference type="Gene3D" id="2.40.50.1020">
    <property type="entry name" value="LytTr DNA-binding domain"/>
    <property type="match status" value="1"/>
</dbReference>
<dbReference type="InterPro" id="IPR007492">
    <property type="entry name" value="LytTR_DNA-bd_dom"/>
</dbReference>
<evidence type="ECO:0000259" key="2">
    <source>
        <dbReference type="PROSITE" id="PS50930"/>
    </source>
</evidence>
<feature type="transmembrane region" description="Helical" evidence="1">
    <location>
        <begin position="65"/>
        <end position="86"/>
    </location>
</feature>
<keyword evidence="4" id="KW-1185">Reference proteome</keyword>
<evidence type="ECO:0000313" key="3">
    <source>
        <dbReference type="EMBL" id="AUH65817.1"/>
    </source>
</evidence>
<dbReference type="KEGG" id="pzh:CX676_17995"/>